<organism evidence="2 3">
    <name type="scientific">Cryobacterium sandaracinum</name>
    <dbReference type="NCBI Taxonomy" id="1259247"/>
    <lineage>
        <taxon>Bacteria</taxon>
        <taxon>Bacillati</taxon>
        <taxon>Actinomycetota</taxon>
        <taxon>Actinomycetes</taxon>
        <taxon>Micrococcales</taxon>
        <taxon>Microbacteriaceae</taxon>
        <taxon>Cryobacterium</taxon>
    </lineage>
</organism>
<proteinExistence type="predicted"/>
<dbReference type="EMBL" id="SOGO01000042">
    <property type="protein sequence ID" value="TFC99167.1"/>
    <property type="molecule type" value="Genomic_DNA"/>
</dbReference>
<name>A0ABY2J2L3_9MICO</name>
<keyword evidence="3" id="KW-1185">Reference proteome</keyword>
<feature type="compositionally biased region" description="Basic residues" evidence="1">
    <location>
        <begin position="1"/>
        <end position="18"/>
    </location>
</feature>
<comment type="caution">
    <text evidence="2">The sequence shown here is derived from an EMBL/GenBank/DDBJ whole genome shotgun (WGS) entry which is preliminary data.</text>
</comment>
<feature type="region of interest" description="Disordered" evidence="1">
    <location>
        <begin position="1"/>
        <end position="79"/>
    </location>
</feature>
<evidence type="ECO:0000256" key="1">
    <source>
        <dbReference type="SAM" id="MobiDB-lite"/>
    </source>
</evidence>
<gene>
    <name evidence="2" type="ORF">E3T25_15975</name>
</gene>
<sequence>MRPRRPARRRRPRSRPRSRPGWMTCSPRRRPCPVPRGPLPVSGRRGPAPGSRRPGPSRGRHRVPSPRRCDSGSAPTRRR</sequence>
<feature type="compositionally biased region" description="Low complexity" evidence="1">
    <location>
        <begin position="39"/>
        <end position="57"/>
    </location>
</feature>
<dbReference type="Proteomes" id="UP000297851">
    <property type="component" value="Unassembled WGS sequence"/>
</dbReference>
<reference evidence="2 3" key="1">
    <citation type="submission" date="2019-03" db="EMBL/GenBank/DDBJ databases">
        <title>Genomics of glacier-inhabiting Cryobacterium strains.</title>
        <authorList>
            <person name="Liu Q."/>
            <person name="Xin Y.-H."/>
        </authorList>
    </citation>
    <scope>NUCLEOTIDE SEQUENCE [LARGE SCALE GENOMIC DNA]</scope>
    <source>
        <strain evidence="2 3">TMT2-16</strain>
    </source>
</reference>
<protein>
    <submittedName>
        <fullName evidence="2">Uncharacterized protein</fullName>
    </submittedName>
</protein>
<evidence type="ECO:0000313" key="3">
    <source>
        <dbReference type="Proteomes" id="UP000297851"/>
    </source>
</evidence>
<accession>A0ABY2J2L3</accession>
<evidence type="ECO:0000313" key="2">
    <source>
        <dbReference type="EMBL" id="TFC99167.1"/>
    </source>
</evidence>